<evidence type="ECO:0000256" key="15">
    <source>
        <dbReference type="ARBA" id="ARBA00047883"/>
    </source>
</evidence>
<dbReference type="NCBIfam" id="TIGR00693">
    <property type="entry name" value="thiE"/>
    <property type="match status" value="1"/>
</dbReference>
<keyword evidence="8" id="KW-0547">Nucleotide-binding</keyword>
<evidence type="ECO:0000256" key="14">
    <source>
        <dbReference type="ARBA" id="ARBA00047851"/>
    </source>
</evidence>
<dbReference type="GO" id="GO:0004417">
    <property type="term" value="F:hydroxyethylthiazole kinase activity"/>
    <property type="evidence" value="ECO:0007669"/>
    <property type="project" value="UniProtKB-EC"/>
</dbReference>
<evidence type="ECO:0000256" key="5">
    <source>
        <dbReference type="ARBA" id="ARBA00005165"/>
    </source>
</evidence>
<dbReference type="InterPro" id="IPR029056">
    <property type="entry name" value="Ribokinase-like"/>
</dbReference>
<organism evidence="19 20">
    <name type="scientific">Clavispora lusitaniae</name>
    <name type="common">Candida lusitaniae</name>
    <dbReference type="NCBI Taxonomy" id="36911"/>
    <lineage>
        <taxon>Eukaryota</taxon>
        <taxon>Fungi</taxon>
        <taxon>Dikarya</taxon>
        <taxon>Ascomycota</taxon>
        <taxon>Saccharomycotina</taxon>
        <taxon>Pichiomycetes</taxon>
        <taxon>Metschnikowiaceae</taxon>
        <taxon>Clavispora</taxon>
    </lineage>
</organism>
<dbReference type="Gene3D" id="3.20.20.70">
    <property type="entry name" value="Aldolase class I"/>
    <property type="match status" value="1"/>
</dbReference>
<dbReference type="FunFam" id="3.20.20.70:FF:000104">
    <property type="entry name" value="Thiamine biosynthetic bifunctional enzyme"/>
    <property type="match status" value="1"/>
</dbReference>
<evidence type="ECO:0000256" key="13">
    <source>
        <dbReference type="ARBA" id="ARBA00047334"/>
    </source>
</evidence>
<comment type="caution">
    <text evidence="19">The sequence shown here is derived from an EMBL/GenBank/DDBJ whole genome shotgun (WGS) entry which is preliminary data.</text>
</comment>
<comment type="catalytic activity">
    <reaction evidence="14">
        <text>2-(2-carboxy-4-methylthiazol-5-yl)ethyl phosphate + 4-amino-2-methyl-5-(diphosphooxymethyl)pyrimidine + 2 H(+) = thiamine phosphate + CO2 + diphosphate</text>
        <dbReference type="Rhea" id="RHEA:47848"/>
        <dbReference type="ChEBI" id="CHEBI:15378"/>
        <dbReference type="ChEBI" id="CHEBI:16526"/>
        <dbReference type="ChEBI" id="CHEBI:33019"/>
        <dbReference type="ChEBI" id="CHEBI:37575"/>
        <dbReference type="ChEBI" id="CHEBI:57841"/>
        <dbReference type="ChEBI" id="CHEBI:62890"/>
        <dbReference type="EC" id="2.5.1.3"/>
    </reaction>
</comment>
<comment type="pathway">
    <text evidence="5">Cofactor biosynthesis; thiamine diphosphate biosynthesis; thiamine phosphate from 4-amino-2-methyl-5-diphosphomethylpyrimidine and 4-methyl-5-(2-phosphoethyl)-thiazole: step 1/1.</text>
</comment>
<keyword evidence="9 19" id="KW-0418">Kinase</keyword>
<dbReference type="Pfam" id="PF02110">
    <property type="entry name" value="HK"/>
    <property type="match status" value="1"/>
</dbReference>
<comment type="cofactor">
    <cofactor evidence="2">
        <name>Mg(2+)</name>
        <dbReference type="ChEBI" id="CHEBI:18420"/>
    </cofactor>
</comment>
<evidence type="ECO:0000256" key="16">
    <source>
        <dbReference type="ARBA" id="ARBA00061146"/>
    </source>
</evidence>
<evidence type="ECO:0000256" key="1">
    <source>
        <dbReference type="ARBA" id="ARBA00001771"/>
    </source>
</evidence>
<evidence type="ECO:0000256" key="4">
    <source>
        <dbReference type="ARBA" id="ARBA00004868"/>
    </source>
</evidence>
<dbReference type="PANTHER" id="PTHR20857:SF23">
    <property type="entry name" value="THIAMINE BIOSYNTHETIC BIFUNCTIONAL ENZYME"/>
    <property type="match status" value="1"/>
</dbReference>
<dbReference type="Pfam" id="PF02581">
    <property type="entry name" value="TMP-TENI"/>
    <property type="match status" value="1"/>
</dbReference>
<evidence type="ECO:0000313" key="20">
    <source>
        <dbReference type="Proteomes" id="UP000195602"/>
    </source>
</evidence>
<dbReference type="SUPFAM" id="SSF51391">
    <property type="entry name" value="Thiamin phosphate synthase"/>
    <property type="match status" value="1"/>
</dbReference>
<dbReference type="HAMAP" id="MF_00097">
    <property type="entry name" value="TMP_synthase"/>
    <property type="match status" value="1"/>
</dbReference>
<proteinExistence type="inferred from homology"/>
<evidence type="ECO:0000256" key="17">
    <source>
        <dbReference type="ARBA" id="ARBA00061283"/>
    </source>
</evidence>
<dbReference type="GO" id="GO:0005737">
    <property type="term" value="C:cytoplasm"/>
    <property type="evidence" value="ECO:0007669"/>
    <property type="project" value="TreeGrafter"/>
</dbReference>
<dbReference type="SUPFAM" id="SSF53613">
    <property type="entry name" value="Ribokinase-like"/>
    <property type="match status" value="1"/>
</dbReference>
<dbReference type="InterPro" id="IPR034291">
    <property type="entry name" value="TMP_synthase"/>
</dbReference>
<dbReference type="EMBL" id="LYUB02000001">
    <property type="protein sequence ID" value="OVF11180.1"/>
    <property type="molecule type" value="Genomic_DNA"/>
</dbReference>
<evidence type="ECO:0000256" key="7">
    <source>
        <dbReference type="ARBA" id="ARBA00022723"/>
    </source>
</evidence>
<accession>A0AA91T4N4</accession>
<comment type="catalytic activity">
    <reaction evidence="1">
        <text>5-(2-hydroxyethyl)-4-methylthiazole + ATP = 4-methyl-5-(2-phosphooxyethyl)-thiazole + ADP + H(+)</text>
        <dbReference type="Rhea" id="RHEA:24212"/>
        <dbReference type="ChEBI" id="CHEBI:15378"/>
        <dbReference type="ChEBI" id="CHEBI:17957"/>
        <dbReference type="ChEBI" id="CHEBI:30616"/>
        <dbReference type="ChEBI" id="CHEBI:58296"/>
        <dbReference type="ChEBI" id="CHEBI:456216"/>
        <dbReference type="EC" id="2.7.1.50"/>
    </reaction>
</comment>
<dbReference type="GO" id="GO:0005524">
    <property type="term" value="F:ATP binding"/>
    <property type="evidence" value="ECO:0007669"/>
    <property type="project" value="UniProtKB-KW"/>
</dbReference>
<dbReference type="InterPro" id="IPR036206">
    <property type="entry name" value="ThiamineP_synth_sf"/>
</dbReference>
<comment type="similarity">
    <text evidence="17">In the N-terminal section; belongs to the thiamine-phosphate synthase family.</text>
</comment>
<dbReference type="CDD" id="cd01170">
    <property type="entry name" value="THZ_kinase"/>
    <property type="match status" value="1"/>
</dbReference>
<dbReference type="GO" id="GO:0004789">
    <property type="term" value="F:thiamine-phosphate diphosphorylase activity"/>
    <property type="evidence" value="ECO:0007669"/>
    <property type="project" value="UniProtKB-EC"/>
</dbReference>
<evidence type="ECO:0000256" key="10">
    <source>
        <dbReference type="ARBA" id="ARBA00022840"/>
    </source>
</evidence>
<evidence type="ECO:0000259" key="18">
    <source>
        <dbReference type="Pfam" id="PF02581"/>
    </source>
</evidence>
<dbReference type="Gene3D" id="3.40.1190.20">
    <property type="match status" value="1"/>
</dbReference>
<evidence type="ECO:0000256" key="9">
    <source>
        <dbReference type="ARBA" id="ARBA00022777"/>
    </source>
</evidence>
<dbReference type="NCBIfam" id="NF006830">
    <property type="entry name" value="PRK09355.1"/>
    <property type="match status" value="1"/>
</dbReference>
<dbReference type="PRINTS" id="PR01099">
    <property type="entry name" value="HYETHTZKNASE"/>
</dbReference>
<keyword evidence="12" id="KW-0784">Thiamine biosynthesis</keyword>
<evidence type="ECO:0000313" key="19">
    <source>
        <dbReference type="EMBL" id="OVF11180.1"/>
    </source>
</evidence>
<sequence length="506" mass="53833">MAKMKLDLSAYLVTDSTMIPESSSFLSQVQQAVENGVTIVQLREKNISTRDFIDRAKDVLKITRPRGVPLIINDRVDVALAVDADGVHVGQDDMPARIVRQLIGPHKILGVSCGNEEETTEVCEQKVADYVGLGTLYPTQTKDVKNVCGPIGVRRSLQVLKKYKEQGTYVQSVAIGGINSSNASKVMYQCRVPGYAVNGVAFVSCIMAAPDATQATKKLLDQLKNSPPWVTASTATLESLQSKPLVHHITNNVVKHFSANVTLAVGGSPIMSELPDEFDELASLPLPTALVINLGTPSSTLMSVFLEGIKVYNNHGRPIVFDPVAAGASKARLDACRVLLNAGQVSVIKGNLGEILAIDKLTSSSPFAKEANLMRGVDSVAEMGPAEISEVCKRVALEFQCVVTVITGEVNHIFDGTRPDSQVVTIQGGSPLMGSVVGTGCALGSVIGVFVACAQAQKAQLGQAVELALKVYNSAGRQAAVDHKQGLGSYMIKFLDELSESAKPYA</sequence>
<dbReference type="InterPro" id="IPR000417">
    <property type="entry name" value="Hyethyz_kinase"/>
</dbReference>
<dbReference type="Proteomes" id="UP000195602">
    <property type="component" value="Unassembled WGS sequence"/>
</dbReference>
<dbReference type="GO" id="GO:0009228">
    <property type="term" value="P:thiamine biosynthetic process"/>
    <property type="evidence" value="ECO:0007669"/>
    <property type="project" value="UniProtKB-KW"/>
</dbReference>
<reference evidence="19 20" key="1">
    <citation type="submission" date="2017-04" db="EMBL/GenBank/DDBJ databases">
        <title>Draft genome of the yeast Clavispora lusitaniae type strain CBS 6936.</title>
        <authorList>
            <person name="Durrens P."/>
            <person name="Klopp C."/>
            <person name="Biteau N."/>
            <person name="Fitton-Ouhabi V."/>
            <person name="Dementhon K."/>
            <person name="Accoceberry I."/>
            <person name="Sherman D.J."/>
            <person name="Noel T."/>
        </authorList>
    </citation>
    <scope>NUCLEOTIDE SEQUENCE [LARGE SCALE GENOMIC DNA]</scope>
    <source>
        <strain evidence="19 20">CBS 6936</strain>
    </source>
</reference>
<dbReference type="GO" id="GO:0000287">
    <property type="term" value="F:magnesium ion binding"/>
    <property type="evidence" value="ECO:0007669"/>
    <property type="project" value="InterPro"/>
</dbReference>
<dbReference type="HAMAP" id="MF_00228">
    <property type="entry name" value="Thz_kinase"/>
    <property type="match status" value="1"/>
</dbReference>
<dbReference type="KEGG" id="clus:A9F13_01g06512"/>
<comment type="function">
    <text evidence="3">Condenses 4-methyl-5-(beta-hydroxyethyl)thiazole monophosphate (THZ-P) and 2-methyl-4-amino-5-hydroxymethyl pyrimidine pyrophosphate (HMP-PP) to form thiamine monophosphate (TMP).</text>
</comment>
<evidence type="ECO:0000256" key="8">
    <source>
        <dbReference type="ARBA" id="ARBA00022741"/>
    </source>
</evidence>
<feature type="domain" description="Thiamine phosphate synthase/TenI" evidence="18">
    <location>
        <begin position="11"/>
        <end position="205"/>
    </location>
</feature>
<name>A0AA91T4N4_CLALS</name>
<dbReference type="InterPro" id="IPR013785">
    <property type="entry name" value="Aldolase_TIM"/>
</dbReference>
<evidence type="ECO:0000256" key="6">
    <source>
        <dbReference type="ARBA" id="ARBA00022679"/>
    </source>
</evidence>
<dbReference type="AlphaFoldDB" id="A0AA91T4N4"/>
<keyword evidence="6" id="KW-0808">Transferase</keyword>
<keyword evidence="11" id="KW-0460">Magnesium</keyword>
<comment type="pathway">
    <text evidence="4">Cofactor biosynthesis; thiamine diphosphate biosynthesis; 4-methyl-5-(2-phosphoethyl)-thiazole from 5-(2-hydroxyethyl)-4-methylthiazole: step 1/1.</text>
</comment>
<evidence type="ECO:0000256" key="11">
    <source>
        <dbReference type="ARBA" id="ARBA00022842"/>
    </source>
</evidence>
<evidence type="ECO:0000256" key="2">
    <source>
        <dbReference type="ARBA" id="ARBA00001946"/>
    </source>
</evidence>
<comment type="catalytic activity">
    <reaction evidence="13">
        <text>4-methyl-5-(2-phosphooxyethyl)-thiazole + 4-amino-2-methyl-5-(diphosphooxymethyl)pyrimidine + H(+) = thiamine phosphate + diphosphate</text>
        <dbReference type="Rhea" id="RHEA:22328"/>
        <dbReference type="ChEBI" id="CHEBI:15378"/>
        <dbReference type="ChEBI" id="CHEBI:33019"/>
        <dbReference type="ChEBI" id="CHEBI:37575"/>
        <dbReference type="ChEBI" id="CHEBI:57841"/>
        <dbReference type="ChEBI" id="CHEBI:58296"/>
        <dbReference type="EC" id="2.5.1.3"/>
    </reaction>
</comment>
<keyword evidence="10" id="KW-0067">ATP-binding</keyword>
<dbReference type="InterPro" id="IPR022998">
    <property type="entry name" value="ThiamineP_synth_TenI"/>
</dbReference>
<dbReference type="PANTHER" id="PTHR20857">
    <property type="entry name" value="THIAMINE-PHOSPHATE PYROPHOSPHORYLASE"/>
    <property type="match status" value="1"/>
</dbReference>
<dbReference type="CDD" id="cd00564">
    <property type="entry name" value="TMP_TenI"/>
    <property type="match status" value="1"/>
</dbReference>
<comment type="catalytic activity">
    <reaction evidence="15">
        <text>2-[(2R,5Z)-2-carboxy-4-methylthiazol-5(2H)-ylidene]ethyl phosphate + 4-amino-2-methyl-5-(diphosphooxymethyl)pyrimidine + 2 H(+) = thiamine phosphate + CO2 + diphosphate</text>
        <dbReference type="Rhea" id="RHEA:47844"/>
        <dbReference type="ChEBI" id="CHEBI:15378"/>
        <dbReference type="ChEBI" id="CHEBI:16526"/>
        <dbReference type="ChEBI" id="CHEBI:33019"/>
        <dbReference type="ChEBI" id="CHEBI:37575"/>
        <dbReference type="ChEBI" id="CHEBI:57841"/>
        <dbReference type="ChEBI" id="CHEBI:62899"/>
        <dbReference type="EC" id="2.5.1.3"/>
    </reaction>
</comment>
<gene>
    <name evidence="19" type="ORF">A9F13_01g06512</name>
</gene>
<evidence type="ECO:0000256" key="12">
    <source>
        <dbReference type="ARBA" id="ARBA00022977"/>
    </source>
</evidence>
<protein>
    <submittedName>
        <fullName evidence="19">Bifunctional hydroxyethylthiazole kinase/thiamine-phosphate diphosphorylase</fullName>
    </submittedName>
</protein>
<comment type="similarity">
    <text evidence="16">In the C-terminal section; belongs to the Thz kinase family.</text>
</comment>
<evidence type="ECO:0000256" key="3">
    <source>
        <dbReference type="ARBA" id="ARBA00003814"/>
    </source>
</evidence>
<keyword evidence="7" id="KW-0479">Metal-binding</keyword>